<dbReference type="NCBIfam" id="TIGR03594">
    <property type="entry name" value="GTPase_EngA"/>
    <property type="match status" value="1"/>
</dbReference>
<dbReference type="GO" id="GO:0042254">
    <property type="term" value="P:ribosome biogenesis"/>
    <property type="evidence" value="ECO:0007669"/>
    <property type="project" value="UniProtKB-KW"/>
</dbReference>
<dbReference type="AlphaFoldDB" id="A0A545TCX7"/>
<name>A0A545TCX7_9GAMM</name>
<dbReference type="Pfam" id="PF14714">
    <property type="entry name" value="KH_dom-like"/>
    <property type="match status" value="1"/>
</dbReference>
<dbReference type="SUPFAM" id="SSF52540">
    <property type="entry name" value="P-loop containing nucleoside triphosphate hydrolases"/>
    <property type="match status" value="2"/>
</dbReference>
<evidence type="ECO:0000259" key="12">
    <source>
        <dbReference type="PROSITE" id="PS51712"/>
    </source>
</evidence>
<dbReference type="InterPro" id="IPR005225">
    <property type="entry name" value="Small_GTP-bd"/>
</dbReference>
<feature type="binding site" evidence="8">
    <location>
        <begin position="56"/>
        <end position="60"/>
    </location>
    <ligand>
        <name>GTP</name>
        <dbReference type="ChEBI" id="CHEBI:37565"/>
        <label>1</label>
    </ligand>
</feature>
<dbReference type="InterPro" id="IPR015946">
    <property type="entry name" value="KH_dom-like_a/b"/>
</dbReference>
<dbReference type="PANTHER" id="PTHR43834:SF6">
    <property type="entry name" value="GTPASE DER"/>
    <property type="match status" value="1"/>
</dbReference>
<feature type="region of interest" description="Disordered" evidence="11">
    <location>
        <begin position="441"/>
        <end position="475"/>
    </location>
</feature>
<dbReference type="OrthoDB" id="9805918at2"/>
<feature type="binding site" evidence="8">
    <location>
        <begin position="191"/>
        <end position="198"/>
    </location>
    <ligand>
        <name>GTP</name>
        <dbReference type="ChEBI" id="CHEBI:37565"/>
        <label>2</label>
    </ligand>
</feature>
<keyword evidence="5 8" id="KW-0547">Nucleotide-binding</keyword>
<dbReference type="HAMAP" id="MF_00195">
    <property type="entry name" value="GTPase_Der"/>
    <property type="match status" value="1"/>
</dbReference>
<sequence length="475" mass="52857">MLPVIALVGRPNVGKSTLFNRFTRTRDALVADLPGLTRDRQYGHALLQNNPFIIIDTGGITGGEVGVDGLMAEQSMQAVREADITLFIVNAREGLTPVDEAIATQLRAENKTIHLVVNKVDGLDQNTVLADFYRLGFDSVSAIAAAHGRGVGKLIDNVILPAANIDPDLEETETVDSEDDPEKGPKLAIIGRPNVGKSTLVNRMLGEERVVVYDMPGTTRDSIYIEMERRNKQYTLIDTAGVRKRGKVHEAVEKFSVLKTLQAINDANVVIMIFDAREGITEQDLNLLGFAIDAGRSLVLGVNKWDNMSEDKREAVKEAIARRLHFADFARIKFISALHGTNVGHLWEAVDEAYASARVKMTSSKLTRVLEMAVAKHQPPASGRFKIKLRYAHPGGHNPPRIVVHGNQTKSLPKSYVRYLEKSFREALKVVGTPIKFELKESKNPYEGKKQKVTKELMDKARRNRKKYKSFSKKR</sequence>
<feature type="domain" description="EngA-type G" evidence="12">
    <location>
        <begin position="185"/>
        <end position="358"/>
    </location>
</feature>
<dbReference type="PANTHER" id="PTHR43834">
    <property type="entry name" value="GTPASE DER"/>
    <property type="match status" value="1"/>
</dbReference>
<dbReference type="Gene3D" id="3.40.50.300">
    <property type="entry name" value="P-loop containing nucleotide triphosphate hydrolases"/>
    <property type="match status" value="2"/>
</dbReference>
<feature type="domain" description="EngA-type G" evidence="12">
    <location>
        <begin position="3"/>
        <end position="166"/>
    </location>
</feature>
<dbReference type="PROSITE" id="PS51712">
    <property type="entry name" value="G_ENGA"/>
    <property type="match status" value="2"/>
</dbReference>
<evidence type="ECO:0000256" key="4">
    <source>
        <dbReference type="ARBA" id="ARBA00022737"/>
    </source>
</evidence>
<feature type="binding site" evidence="8">
    <location>
        <begin position="9"/>
        <end position="16"/>
    </location>
    <ligand>
        <name>GTP</name>
        <dbReference type="ChEBI" id="CHEBI:37565"/>
        <label>1</label>
    </ligand>
</feature>
<dbReference type="GO" id="GO:0043022">
    <property type="term" value="F:ribosome binding"/>
    <property type="evidence" value="ECO:0007669"/>
    <property type="project" value="TreeGrafter"/>
</dbReference>
<feature type="compositionally biased region" description="Basic and acidic residues" evidence="11">
    <location>
        <begin position="441"/>
        <end position="461"/>
    </location>
</feature>
<dbReference type="PRINTS" id="PR00326">
    <property type="entry name" value="GTP1OBG"/>
</dbReference>
<dbReference type="CDD" id="cd01895">
    <property type="entry name" value="EngA2"/>
    <property type="match status" value="1"/>
</dbReference>
<dbReference type="RefSeq" id="WP_142941687.1">
    <property type="nucleotide sequence ID" value="NZ_VIKR01000002.1"/>
</dbReference>
<dbReference type="InterPro" id="IPR031166">
    <property type="entry name" value="G_ENGA"/>
</dbReference>
<evidence type="ECO:0000256" key="5">
    <source>
        <dbReference type="ARBA" id="ARBA00022741"/>
    </source>
</evidence>
<feature type="compositionally biased region" description="Basic residues" evidence="11">
    <location>
        <begin position="462"/>
        <end position="475"/>
    </location>
</feature>
<keyword evidence="3 8" id="KW-0690">Ribosome biogenesis</keyword>
<comment type="similarity">
    <text evidence="1 8 9 10">Belongs to the TRAFAC class TrmE-Era-EngA-EngB-Septin-like GTPase superfamily. EngA (Der) GTPase family.</text>
</comment>
<accession>A0A545TCX7</accession>
<keyword evidence="6 8" id="KW-0342">GTP-binding</keyword>
<evidence type="ECO:0000256" key="7">
    <source>
        <dbReference type="ARBA" id="ARBA00032345"/>
    </source>
</evidence>
<evidence type="ECO:0000256" key="9">
    <source>
        <dbReference type="PROSITE-ProRule" id="PRU01049"/>
    </source>
</evidence>
<dbReference type="EMBL" id="VIKR01000002">
    <property type="protein sequence ID" value="TQV75070.1"/>
    <property type="molecule type" value="Genomic_DNA"/>
</dbReference>
<dbReference type="FunFam" id="3.30.300.20:FF:000004">
    <property type="entry name" value="GTPase Der"/>
    <property type="match status" value="1"/>
</dbReference>
<evidence type="ECO:0000256" key="10">
    <source>
        <dbReference type="RuleBase" id="RU004481"/>
    </source>
</evidence>
<gene>
    <name evidence="8 13" type="primary">der</name>
    <name evidence="13" type="ORF">FLL45_09010</name>
</gene>
<comment type="subunit">
    <text evidence="8">Associates with the 50S ribosomal subunit.</text>
</comment>
<organism evidence="13 14">
    <name type="scientific">Aliikangiella marina</name>
    <dbReference type="NCBI Taxonomy" id="1712262"/>
    <lineage>
        <taxon>Bacteria</taxon>
        <taxon>Pseudomonadati</taxon>
        <taxon>Pseudomonadota</taxon>
        <taxon>Gammaproteobacteria</taxon>
        <taxon>Oceanospirillales</taxon>
        <taxon>Pleioneaceae</taxon>
        <taxon>Aliikangiella</taxon>
    </lineage>
</organism>
<dbReference type="FunFam" id="3.40.50.300:FF:000057">
    <property type="entry name" value="GTPase Der"/>
    <property type="match status" value="1"/>
</dbReference>
<dbReference type="Proteomes" id="UP000317839">
    <property type="component" value="Unassembled WGS sequence"/>
</dbReference>
<keyword evidence="4 10" id="KW-0677">Repeat</keyword>
<dbReference type="InterPro" id="IPR027417">
    <property type="entry name" value="P-loop_NTPase"/>
</dbReference>
<evidence type="ECO:0000256" key="6">
    <source>
        <dbReference type="ARBA" id="ARBA00023134"/>
    </source>
</evidence>
<dbReference type="Pfam" id="PF01926">
    <property type="entry name" value="MMR_HSR1"/>
    <property type="match status" value="2"/>
</dbReference>
<evidence type="ECO:0000256" key="1">
    <source>
        <dbReference type="ARBA" id="ARBA00008279"/>
    </source>
</evidence>
<feature type="binding site" evidence="8">
    <location>
        <begin position="303"/>
        <end position="306"/>
    </location>
    <ligand>
        <name>GTP</name>
        <dbReference type="ChEBI" id="CHEBI:37565"/>
        <label>2</label>
    </ligand>
</feature>
<proteinExistence type="inferred from homology"/>
<protein>
    <recommendedName>
        <fullName evidence="2 8">GTPase Der</fullName>
    </recommendedName>
    <alternativeName>
        <fullName evidence="7 8">GTP-binding protein EngA</fullName>
    </alternativeName>
</protein>
<evidence type="ECO:0000313" key="13">
    <source>
        <dbReference type="EMBL" id="TQV75070.1"/>
    </source>
</evidence>
<feature type="binding site" evidence="8">
    <location>
        <begin position="238"/>
        <end position="242"/>
    </location>
    <ligand>
        <name>GTP</name>
        <dbReference type="ChEBI" id="CHEBI:37565"/>
        <label>2</label>
    </ligand>
</feature>
<dbReference type="PIRSF" id="PIRSF006485">
    <property type="entry name" value="GTP-binding_EngA"/>
    <property type="match status" value="1"/>
</dbReference>
<dbReference type="Gene3D" id="3.30.300.20">
    <property type="match status" value="1"/>
</dbReference>
<dbReference type="NCBIfam" id="TIGR00231">
    <property type="entry name" value="small_GTP"/>
    <property type="match status" value="2"/>
</dbReference>
<dbReference type="InterPro" id="IPR006073">
    <property type="entry name" value="GTP-bd"/>
</dbReference>
<evidence type="ECO:0000256" key="3">
    <source>
        <dbReference type="ARBA" id="ARBA00022517"/>
    </source>
</evidence>
<evidence type="ECO:0000256" key="2">
    <source>
        <dbReference type="ARBA" id="ARBA00020953"/>
    </source>
</evidence>
<evidence type="ECO:0000313" key="14">
    <source>
        <dbReference type="Proteomes" id="UP000317839"/>
    </source>
</evidence>
<dbReference type="CDD" id="cd01894">
    <property type="entry name" value="EngA1"/>
    <property type="match status" value="1"/>
</dbReference>
<dbReference type="InterPro" id="IPR032859">
    <property type="entry name" value="KH_dom-like"/>
</dbReference>
<dbReference type="GO" id="GO:0005525">
    <property type="term" value="F:GTP binding"/>
    <property type="evidence" value="ECO:0007669"/>
    <property type="project" value="UniProtKB-UniRule"/>
</dbReference>
<evidence type="ECO:0000256" key="11">
    <source>
        <dbReference type="SAM" id="MobiDB-lite"/>
    </source>
</evidence>
<keyword evidence="14" id="KW-1185">Reference proteome</keyword>
<comment type="function">
    <text evidence="8 10">GTPase that plays an essential role in the late steps of ribosome biogenesis.</text>
</comment>
<dbReference type="FunFam" id="3.40.50.300:FF:000040">
    <property type="entry name" value="GTPase Der"/>
    <property type="match status" value="1"/>
</dbReference>
<comment type="caution">
    <text evidence="13">The sequence shown here is derived from an EMBL/GenBank/DDBJ whole genome shotgun (WGS) entry which is preliminary data.</text>
</comment>
<evidence type="ECO:0000256" key="8">
    <source>
        <dbReference type="HAMAP-Rule" id="MF_00195"/>
    </source>
</evidence>
<reference evidence="13 14" key="1">
    <citation type="submission" date="2019-06" db="EMBL/GenBank/DDBJ databases">
        <title>Draft genome of Aliikangiella marina GYP-15.</title>
        <authorList>
            <person name="Wang G."/>
        </authorList>
    </citation>
    <scope>NUCLEOTIDE SEQUENCE [LARGE SCALE GENOMIC DNA]</scope>
    <source>
        <strain evidence="13 14">GYP-15</strain>
    </source>
</reference>
<feature type="binding site" evidence="8">
    <location>
        <begin position="118"/>
        <end position="121"/>
    </location>
    <ligand>
        <name>GTP</name>
        <dbReference type="ChEBI" id="CHEBI:37565"/>
        <label>1</label>
    </ligand>
</feature>
<dbReference type="InterPro" id="IPR016484">
    <property type="entry name" value="GTPase_Der"/>
</dbReference>